<proteinExistence type="predicted"/>
<protein>
    <submittedName>
        <fullName evidence="1">Uncharacterized protein</fullName>
    </submittedName>
</protein>
<evidence type="ECO:0000313" key="1">
    <source>
        <dbReference type="EMBL" id="KAI3377599.1"/>
    </source>
</evidence>
<comment type="caution">
    <text evidence="1">The sequence shown here is derived from an EMBL/GenBank/DDBJ whole genome shotgun (WGS) entry which is preliminary data.</text>
</comment>
<gene>
    <name evidence="1" type="ORF">L3Q82_008764</name>
</gene>
<organism evidence="1 2">
    <name type="scientific">Scortum barcoo</name>
    <name type="common">barcoo grunter</name>
    <dbReference type="NCBI Taxonomy" id="214431"/>
    <lineage>
        <taxon>Eukaryota</taxon>
        <taxon>Metazoa</taxon>
        <taxon>Chordata</taxon>
        <taxon>Craniata</taxon>
        <taxon>Vertebrata</taxon>
        <taxon>Euteleostomi</taxon>
        <taxon>Actinopterygii</taxon>
        <taxon>Neopterygii</taxon>
        <taxon>Teleostei</taxon>
        <taxon>Neoteleostei</taxon>
        <taxon>Acanthomorphata</taxon>
        <taxon>Eupercaria</taxon>
        <taxon>Centrarchiformes</taxon>
        <taxon>Terapontoidei</taxon>
        <taxon>Terapontidae</taxon>
        <taxon>Scortum</taxon>
    </lineage>
</organism>
<reference evidence="1" key="1">
    <citation type="submission" date="2022-04" db="EMBL/GenBank/DDBJ databases">
        <title>Jade perch genome.</title>
        <authorList>
            <person name="Chao B."/>
        </authorList>
    </citation>
    <scope>NUCLEOTIDE SEQUENCE</scope>
    <source>
        <strain evidence="1">CB-2022</strain>
    </source>
</reference>
<sequence>MVGFGANRRGGRLPSFILIFLMVIIAVLSFNYWTVSSRHGRLLDELAEVQTQVKRTDAARSRLEKRNSELMVQVDSHRKQIDQKDGDYSVLEGKLQAREALIKKCTDEKIKLQGDVTAQMTEIQRLKEQLKELKQEFMKQEEQLREVKKNSTTLERKLEYESLQCGRQIAQLKDEYEETKKTLEEEASKLRQSVMDGQKGVVAGRRVDGAPGVEIAGERHTVATRRHDSPDLKEEMGKPGSDAGMPGIEDSEVGKIDDMQFALKKPAITQKHDDAPDVVVGAGAGPGVGAADGPGGQSLSLDQPRLQQDRVEGRAAVVAPPGVIKQADKPIVFEEDNKAGIKADELGEQQRQLRAPDNVKGDNERMNGILLPPNPAQVPNPIQPHRAKDQVPAEPVHHRQSRFFDENESPVDPQHGSKLADYNGDDGNVGEYEADKQAELAYNEEEDGDGGEEDVQGEPGRGTGLTVQMYDDDRDMQGDRAVDYGKRHQALPASHIEFLFLFLYLSSFSKTALHVTAKTMRLRMRKASQQPNPSLASRPSRTKRRHSEVEEDTPTSGGRGLFSTIKKFIRGNAVKVQQESPAKKTRLHCDVDNNLITSTTPNTNTPRKTISRVGRRGSLNGQATNHDRSKEKPNGSLEETTAVEVANSPPRTTLLGTIFSPVFNFFSPAKNASSGSDSPDQALEAEEIVKQLDMEQAVETPTSTATSTQEVCAPTNFYSSVSQLPPLRPSHMPEVSPAAAEGELEADPDLPPLTAPGSSPDMAYVDSPPTTVPPEATYEEDWEVFDPYFFIKHVPPLTEEQLTRKPALPLKTRSTPEFSLVLDLDETLVHCSLNELEDAALTFPVLFQDVIYQVYVRLRPFFREFLERMSQIYEIILFTASKKVYADKLLNILDPKKQLVRHRLFREHCVCVQGNYIKDLNILGRDLSKTIIIDNSPQAFAYQLDIIFHKNSMEKLSNGIPIESWFMDKNDNELLKLVPFLEKLVEMLNSNLQEKTQLNLRLKNTLQEKIQLSLLLNNALQEKTQANLLLNSTLQEKAHLSLLLKRTSQENAELSMLLNSTEQEKTHLSLLLKNTLQENTQLNLVLNSTLEEKTQLGLLLKNTLKEKTRLNLLLNSTVEEQTQLSLLLNSTVQEKTQSNLLLKSKMKENAQLSMLLNRTEQEKTHLSLLLKNTLQENTQLSLVMNSTLEEKTQLGLLLKNTLKEKTRLNLLLNSTVEEQTQMSLIMNSTVQEKTQLNLLLKSKSKENAQLSMLLNRTEQEKTQLNLLLNSTLQENAQLSMLLNRTEQEKTQLNLLFKNTSQEKAQLNLLLNTTMQEKTHLSLLLKNTLKEKTRLNLLLNSTVEEQTQLSLLLKSTVQEKTQLSLIMNSTVQEKTQLNLLLKSKSKENAQLSILLNSTLQENAQLSMLLNRTEQEKTQLNLLFKNTSQEKAQLNLLLNTTMQEKTHLSLLLKNTLQENTQLSLLFNNTLQEKAQLNLLLNSNVEEQTQLSSLLNSTVQEKTQLSLLLNSTSQENTQLRLLLKDMWQEKTQLQVENKELNTFLNSTLENCHLVEEEKRQLDLHLNESLHTIEVASAESKELSLLLKNEQQTSVQLEAENQHQRSILFSDKLSFLWRLCDKNTLECSRCAPGWAEHASRCFLMSQEAEKWEAARRQCLDLGGDLAVVLNADDQAFLTNMTFQFVQQHPEENFHSAWIGLQDMVKEGDYIWVSGSRILPEISYWRYLEPNNAIAPWDKSKTGQDCVAIVPPRLVEQEGIVCDLKQVYSQPSLIQRNSDPTPDKATKLEEDIQKVINQIHSLSGKNYNRRSFSTSTEEAFDLNGYYSTLTNLYTVFQPLLRDRFIDELPRTLVCILSGRQDCGLEAELTKTVSLELGKPLLAFVSSLRSQTCAPLNRDGESDSFLRAYLRTGESTTAFNGFQQTFVNILSSLPLSENLMSALSRLVDAAVSYVSKFMASLLQVPMDYIKIALQFGIRIPSLDGKETCEQGDLKQLIMWGINHNVSWSFGNSLIDILLEIFLAPEQCTYPGPDCQNPPRVPFQRSIVEANDNTDSNPDILLKCDRRNLAGLNDTMCADILTASKASSASVLTFCQALSSLSPSQIEQAWSNMCYVIEALVSPLLSRSADCSFEDAQPSPAITPFSQTLPLPHSASHRAAREASNLKQLACNYNTWLENKVVDAVLVSLCSDNEREEFVKQVCNNASLMRKLLSDQMNSWLYGYCANSSADAVYMVSQLCDYEQWIEQPSVLVGPSLLEFCMSLDGPKLTKLICEHTGFFMLLFSNPENGRFLPNCTNVTPQLPFPDMDSLMLDSCRYSEWRNVTQITIDVLSQCIRLDNSGFTKEVCSNKTFLNSLLRNRANAWLENHCNASLSLLPPEPTVPFNIAGWCDYYTWGNRQVDDSVVGFCWQYDQLGFQKNVCCKASVFEKLLQDPQNKWLTSVCTDIDEIEEMAVLPQVCRYSEWTRPIIVDMTELALCAEIDPLNFTSKVCINDTVLQNLLANQDNTWLIQHCANHSNSGVSPGGNGGQGGGVTGFHPAEQCQYSSWSISLPDAALLTLCWEQDQTNFVSSLCPNAGLLFLLSREPSSAWVGSMCNTYTNYTTTSSSNFTSDPPDFCLARNLATQFNWTCSADLTSACRPGASQNMAMQMMVRCWVESLRARIEDLLTPPVATVLEQAVSTTVVVLLALEEVQNTSLHVTENIRLSMLASVVRYLERENNFDKKRVLLQCFGKVLTSLMQTARDVTSDEFFVIKEYFSIPLGSLRSVLSAAHITTVRLILQYYSRNKDTLQLPDKYLSTMVSVLFQTHLVRDGSLFPELAPLLAVATLADIQALPSLQNNINVKDTINRNLWYMTLDQRRAFGLWYSKVMPPSSIIRGHQALIRDTGNLIAYLPFHNFQHLSPAQLLDGLDVLQRNTLTSLKQEFIAYNVIGTYRNLTAEDFTRLGKLSCLADPEDLLVYQNTGVFSIIRDIVMNCTHDGVTVPSRLISSLLLNSTELKVPSSLASDRLAELSHFLPLLGVPFLQGLTPPQLLSVLPALSSISFSPAQASIIIDKISSSNTLTAPGQLQQLGSLIVGMKTETLLTLTSDRLLSSLPAMAKHTPGLSPPQANAVSTKLWGFPEVVSWLEDVEPLLYSTPLISVLPRTRLLVNNITTASTKAWNTQQAKAIFKEVLDTKPNLVNRDFLSLGTLGQGVSCKVLQERFQANSSASSVKRILAFLRQQPSPLHTSLKKCVIDELYQFEFFSKLLQDLGAEIALSMPVSTIKKFSADVMDTLEEDDYSGTSCLSVAVKNKTGVAGRQNGPEDGQCCVATWIHCTGMYTGVFTGEEFLLLGIMAPFVVDEVFIQLDRTFFIDNLDFLQGLCYSSSKMDIVARILQEPAVFGPAKNWNQTTLSQVDRFLFFLPDNKLQEISLTLMTVGRLEKLFLSQRRWEHGDVGMHCLDENERRRFFERQQFVLQFFLGFLKLNPASPTPMVPTCEILHTTSPSAWTSSSLTSMSTSAFSNCLELMGQDPFLASYQRNQVLKRVKQIYGPASSFSQSVISQLGGIAVDLSLDELSSLRLTERSSIAAMGAVSAWSNRQLAALFTTVLNSTKLSPSQLDSSMLVAMGHIVCGAKTSEINFFNAIEFSKAVLWLGQLRLACSEEQLLALVGLLTHSLTFGPVSSWETDVFIEIGVLAAGLRDIDMSSLVKEQIEGITPVAITMIPPDKFAVVFHQRQISMFSYEQAAAVTEEQLSALSDVQRTALAMVLTPWEDRPADVRDADNFEPEEPIKKAASAASAVLDKWEGEDEEEEVKDNWDDEDEEEEKKQVTKIETKVSEKKKLSEKIKEKENRLKKKQQELRERELQENEVQLTPEEQLAEKLRVKKLQEDADLELAKDAFGVSSTSNSVTGIDAMCPSSKEDFTEFEKLLKEKISQFEKSVHYSSFLDSLFRELCISLEVDDLKKISNSLSVLLSEKQKQEKQNKGKKKKKGVVPGGGLKAQMRDDLDYAEFDGGYTQDYEDFM</sequence>
<name>A0ACB8XC14_9TELE</name>
<evidence type="ECO:0000313" key="2">
    <source>
        <dbReference type="Proteomes" id="UP000831701"/>
    </source>
</evidence>
<dbReference type="EMBL" id="CM041531">
    <property type="protein sequence ID" value="KAI3377599.1"/>
    <property type="molecule type" value="Genomic_DNA"/>
</dbReference>
<accession>A0ACB8XC14</accession>
<dbReference type="Proteomes" id="UP000831701">
    <property type="component" value="Chromosome 1"/>
</dbReference>
<keyword evidence="2" id="KW-1185">Reference proteome</keyword>